<evidence type="ECO:0000313" key="3">
    <source>
        <dbReference type="EMBL" id="OJJ24175.1"/>
    </source>
</evidence>
<feature type="modified residue" description="4-aspartylphosphate" evidence="1">
    <location>
        <position position="53"/>
    </location>
</feature>
<evidence type="ECO:0000313" key="4">
    <source>
        <dbReference type="Proteomes" id="UP000183940"/>
    </source>
</evidence>
<dbReference type="STRING" id="1925591.BI308_18075"/>
<dbReference type="Pfam" id="PF00072">
    <property type="entry name" value="Response_reg"/>
    <property type="match status" value="1"/>
</dbReference>
<dbReference type="InterPro" id="IPR011006">
    <property type="entry name" value="CheY-like_superfamily"/>
</dbReference>
<name>A0A1L9QNC9_9CYAN</name>
<dbReference type="EMBL" id="MLAW01000036">
    <property type="protein sequence ID" value="OJJ24175.1"/>
    <property type="molecule type" value="Genomic_DNA"/>
</dbReference>
<dbReference type="PROSITE" id="PS50110">
    <property type="entry name" value="RESPONSE_REGULATORY"/>
    <property type="match status" value="1"/>
</dbReference>
<sequence length="129" mass="14827">MHPKILLIEQTGELRNLLDNISELEAFSFISTSEPSLALPLCNYLSPNLILVDFELHQFHGYQFSKQVNGGFERPNIPLIAIIHPAQILENNQFLYTVDDYLLKPIKIAQLRQSIQTCLPDQSMFYSLH</sequence>
<dbReference type="Proteomes" id="UP000183940">
    <property type="component" value="Unassembled WGS sequence"/>
</dbReference>
<keyword evidence="4" id="KW-1185">Reference proteome</keyword>
<dbReference type="Gene3D" id="3.40.50.2300">
    <property type="match status" value="1"/>
</dbReference>
<dbReference type="AlphaFoldDB" id="A0A1L9QNC9"/>
<accession>A0A1L9QNC9</accession>
<dbReference type="SMART" id="SM00448">
    <property type="entry name" value="REC"/>
    <property type="match status" value="1"/>
</dbReference>
<evidence type="ECO:0000256" key="1">
    <source>
        <dbReference type="PROSITE-ProRule" id="PRU00169"/>
    </source>
</evidence>
<organism evidence="3 4">
    <name type="scientific">Roseofilum reptotaenium AO1-A</name>
    <dbReference type="NCBI Taxonomy" id="1925591"/>
    <lineage>
        <taxon>Bacteria</taxon>
        <taxon>Bacillati</taxon>
        <taxon>Cyanobacteriota</taxon>
        <taxon>Cyanophyceae</taxon>
        <taxon>Desertifilales</taxon>
        <taxon>Desertifilaceae</taxon>
        <taxon>Roseofilum</taxon>
    </lineage>
</organism>
<dbReference type="InterPro" id="IPR001789">
    <property type="entry name" value="Sig_transdc_resp-reg_receiver"/>
</dbReference>
<comment type="caution">
    <text evidence="3">The sequence shown here is derived from an EMBL/GenBank/DDBJ whole genome shotgun (WGS) entry which is preliminary data.</text>
</comment>
<reference evidence="3" key="1">
    <citation type="submission" date="2016-10" db="EMBL/GenBank/DDBJ databases">
        <title>CRISPR-Cas defence system in Roseofilum reptotaenium: evidence of a bacteriophage-cyanobacterium arms race in the coral black band disease.</title>
        <authorList>
            <person name="Buerger P."/>
            <person name="Wood-Charlson E.M."/>
            <person name="Weynberg K.D."/>
            <person name="Willis B."/>
            <person name="Van Oppen M.J."/>
        </authorList>
    </citation>
    <scope>NUCLEOTIDE SEQUENCE [LARGE SCALE GENOMIC DNA]</scope>
    <source>
        <strain evidence="3">AO1-A</strain>
    </source>
</reference>
<evidence type="ECO:0000259" key="2">
    <source>
        <dbReference type="PROSITE" id="PS50110"/>
    </source>
</evidence>
<gene>
    <name evidence="3" type="ORF">BI308_18075</name>
</gene>
<proteinExistence type="predicted"/>
<feature type="domain" description="Response regulatory" evidence="2">
    <location>
        <begin position="4"/>
        <end position="119"/>
    </location>
</feature>
<dbReference type="SUPFAM" id="SSF52172">
    <property type="entry name" value="CheY-like"/>
    <property type="match status" value="1"/>
</dbReference>
<protein>
    <recommendedName>
        <fullName evidence="2">Response regulatory domain-containing protein</fullName>
    </recommendedName>
</protein>
<dbReference type="GO" id="GO:0000160">
    <property type="term" value="P:phosphorelay signal transduction system"/>
    <property type="evidence" value="ECO:0007669"/>
    <property type="project" value="InterPro"/>
</dbReference>
<keyword evidence="1" id="KW-0597">Phosphoprotein</keyword>